<dbReference type="InterPro" id="IPR015943">
    <property type="entry name" value="WD40/YVTN_repeat-like_dom_sf"/>
</dbReference>
<evidence type="ECO:0000256" key="2">
    <source>
        <dbReference type="SAM" id="SignalP"/>
    </source>
</evidence>
<dbReference type="EMBL" id="JAADYS010002882">
    <property type="protein sequence ID" value="KAF4453489.1"/>
    <property type="molecule type" value="Genomic_DNA"/>
</dbReference>
<dbReference type="AlphaFoldDB" id="A0A8H4KQ11"/>
<dbReference type="PANTHER" id="PTHR30344">
    <property type="entry name" value="6-PHOSPHOGLUCONOLACTONASE-RELATED"/>
    <property type="match status" value="1"/>
</dbReference>
<evidence type="ECO:0008006" key="5">
    <source>
        <dbReference type="Google" id="ProtNLM"/>
    </source>
</evidence>
<dbReference type="GO" id="GO:0017057">
    <property type="term" value="F:6-phosphogluconolactonase activity"/>
    <property type="evidence" value="ECO:0007669"/>
    <property type="project" value="TreeGrafter"/>
</dbReference>
<organism evidence="3 4">
    <name type="scientific">Fusarium albosuccineum</name>
    <dbReference type="NCBI Taxonomy" id="1237068"/>
    <lineage>
        <taxon>Eukaryota</taxon>
        <taxon>Fungi</taxon>
        <taxon>Dikarya</taxon>
        <taxon>Ascomycota</taxon>
        <taxon>Pezizomycotina</taxon>
        <taxon>Sordariomycetes</taxon>
        <taxon>Hypocreomycetidae</taxon>
        <taxon>Hypocreales</taxon>
        <taxon>Nectriaceae</taxon>
        <taxon>Fusarium</taxon>
        <taxon>Fusarium decemcellulare species complex</taxon>
    </lineage>
</organism>
<dbReference type="InterPro" id="IPR050282">
    <property type="entry name" value="Cycloisomerase_2"/>
</dbReference>
<proteinExistence type="inferred from homology"/>
<accession>A0A8H4KQ11</accession>
<dbReference type="Gene3D" id="2.130.10.10">
    <property type="entry name" value="YVTN repeat-like/Quinoprotein amine dehydrogenase"/>
    <property type="match status" value="1"/>
</dbReference>
<dbReference type="Pfam" id="PF10282">
    <property type="entry name" value="Lactonase"/>
    <property type="match status" value="1"/>
</dbReference>
<feature type="signal peptide" evidence="2">
    <location>
        <begin position="1"/>
        <end position="19"/>
    </location>
</feature>
<comment type="caution">
    <text evidence="3">The sequence shown here is derived from an EMBL/GenBank/DDBJ whole genome shotgun (WGS) entry which is preliminary data.</text>
</comment>
<dbReference type="PANTHER" id="PTHR30344:SF1">
    <property type="entry name" value="6-PHOSPHOGLUCONOLACTONASE"/>
    <property type="match status" value="1"/>
</dbReference>
<keyword evidence="2" id="KW-0732">Signal</keyword>
<evidence type="ECO:0000313" key="4">
    <source>
        <dbReference type="Proteomes" id="UP000554235"/>
    </source>
</evidence>
<feature type="chain" id="PRO_5034712408" description="6-phosphogluconolactonase" evidence="2">
    <location>
        <begin position="20"/>
        <end position="395"/>
    </location>
</feature>
<dbReference type="InterPro" id="IPR011048">
    <property type="entry name" value="Haem_d1_sf"/>
</dbReference>
<sequence length="395" mass="42472">MRFGSQLVVSALCAASCNATTLFVADSGGNVTTLSLTKNGLSIISRAPDCEPNPSWLTLDHKDRVLYCLDRGTPNVSTVGSLNSFSIGKNGTLDHLARVEAPFSGVAGAIVTAPSGKRGYVTASYNRSAASVISLGEHGALPGSGPVQLVLPNISETGPVVDRQDRSYLHHVIIDPKNEYIVIPDLGGDRCRVYAYDKDTVAPITEVGALKAEPGSGPRHGFFRIMENGETFFFFNGELDQNVYSYRVEYTETNLEFTKVFEIPTLNANLPATRAPASEIAMSPDNRFLTVSNREKSFADSPEFGSGPSDTLSTFVINEDGTLKLIQLAPSGGWLPRQFSFNKAGDKIAVGHQTNRTVVIWKRDVESGKIIPEAEGGKLGQVQLTGAVVATIWDE</sequence>
<evidence type="ECO:0000313" key="3">
    <source>
        <dbReference type="EMBL" id="KAF4453489.1"/>
    </source>
</evidence>
<dbReference type="InterPro" id="IPR019405">
    <property type="entry name" value="Lactonase_7-beta_prop"/>
</dbReference>
<protein>
    <recommendedName>
        <fullName evidence="5">6-phosphogluconolactonase</fullName>
    </recommendedName>
</protein>
<dbReference type="OrthoDB" id="9972196at2759"/>
<reference evidence="3 4" key="1">
    <citation type="submission" date="2020-01" db="EMBL/GenBank/DDBJ databases">
        <title>Identification and distribution of gene clusters putatively required for synthesis of sphingolipid metabolism inhibitors in phylogenetically diverse species of the filamentous fungus Fusarium.</title>
        <authorList>
            <person name="Kim H.-S."/>
            <person name="Busman M."/>
            <person name="Brown D.W."/>
            <person name="Divon H."/>
            <person name="Uhlig S."/>
            <person name="Proctor R.H."/>
        </authorList>
    </citation>
    <scope>NUCLEOTIDE SEQUENCE [LARGE SCALE GENOMIC DNA]</scope>
    <source>
        <strain evidence="3 4">NRRL 20459</strain>
    </source>
</reference>
<keyword evidence="4" id="KW-1185">Reference proteome</keyword>
<comment type="similarity">
    <text evidence="1">Belongs to the cycloisomerase 2 family.</text>
</comment>
<evidence type="ECO:0000256" key="1">
    <source>
        <dbReference type="ARBA" id="ARBA00005564"/>
    </source>
</evidence>
<dbReference type="Proteomes" id="UP000554235">
    <property type="component" value="Unassembled WGS sequence"/>
</dbReference>
<dbReference type="SUPFAM" id="SSF51004">
    <property type="entry name" value="C-terminal (heme d1) domain of cytochrome cd1-nitrite reductase"/>
    <property type="match status" value="1"/>
</dbReference>
<name>A0A8H4KQ11_9HYPO</name>
<gene>
    <name evidence="3" type="ORF">FALBO_15978</name>
</gene>